<protein>
    <submittedName>
        <fullName evidence="2">Uncharacterized protein</fullName>
    </submittedName>
</protein>
<feature type="signal peptide" evidence="1">
    <location>
        <begin position="1"/>
        <end position="25"/>
    </location>
</feature>
<dbReference type="Proteomes" id="UP000242849">
    <property type="component" value="Unassembled WGS sequence"/>
</dbReference>
<evidence type="ECO:0000313" key="2">
    <source>
        <dbReference type="EMBL" id="SEE77898.1"/>
    </source>
</evidence>
<keyword evidence="3" id="KW-1185">Reference proteome</keyword>
<sequence>MKTPTRHLTLLASSLLLGLSSMSQAASEIDFDLPAAPLAQSLNALVNCL</sequence>
<proteinExistence type="predicted"/>
<accession>A0A1H5LNY0</accession>
<evidence type="ECO:0000313" key="3">
    <source>
        <dbReference type="Proteomes" id="UP000242849"/>
    </source>
</evidence>
<dbReference type="STRING" id="53406.SAMN05421553_5096"/>
<keyword evidence="1" id="KW-0732">Signal</keyword>
<dbReference type="EMBL" id="FNSC01000002">
    <property type="protein sequence ID" value="SEE77898.1"/>
    <property type="molecule type" value="Genomic_DNA"/>
</dbReference>
<feature type="chain" id="PRO_5017396570" evidence="1">
    <location>
        <begin position="26"/>
        <end position="49"/>
    </location>
</feature>
<organism evidence="2 3">
    <name type="scientific">Pseudomonas anguilliseptica</name>
    <dbReference type="NCBI Taxonomy" id="53406"/>
    <lineage>
        <taxon>Bacteria</taxon>
        <taxon>Pseudomonadati</taxon>
        <taxon>Pseudomonadota</taxon>
        <taxon>Gammaproteobacteria</taxon>
        <taxon>Pseudomonadales</taxon>
        <taxon>Pseudomonadaceae</taxon>
        <taxon>Pseudomonas</taxon>
    </lineage>
</organism>
<name>A0A1H5LNY0_PSEAG</name>
<gene>
    <name evidence="2" type="ORF">SAMN05421553_5096</name>
</gene>
<dbReference type="AlphaFoldDB" id="A0A1H5LNY0"/>
<reference evidence="3" key="1">
    <citation type="submission" date="2016-10" db="EMBL/GenBank/DDBJ databases">
        <authorList>
            <person name="Varghese N."/>
            <person name="Submissions S."/>
        </authorList>
    </citation>
    <scope>NUCLEOTIDE SEQUENCE [LARGE SCALE GENOMIC DNA]</scope>
    <source>
        <strain evidence="3">DSM 12111</strain>
    </source>
</reference>
<evidence type="ECO:0000256" key="1">
    <source>
        <dbReference type="SAM" id="SignalP"/>
    </source>
</evidence>